<dbReference type="InterPro" id="IPR036812">
    <property type="entry name" value="NAD(P)_OxRdtase_dom_sf"/>
</dbReference>
<evidence type="ECO:0000256" key="2">
    <source>
        <dbReference type="ARBA" id="ARBA00022857"/>
    </source>
</evidence>
<comment type="similarity">
    <text evidence="1">Belongs to the aldo/keto reductase family.</text>
</comment>
<gene>
    <name evidence="9" type="primary">LOC115883883</name>
</gene>
<evidence type="ECO:0000256" key="4">
    <source>
        <dbReference type="PIRSR" id="PIRSR000097-1"/>
    </source>
</evidence>
<dbReference type="SUPFAM" id="SSF51430">
    <property type="entry name" value="NAD(P)-linked oxidoreductase"/>
    <property type="match status" value="1"/>
</dbReference>
<dbReference type="Pfam" id="PF00248">
    <property type="entry name" value="Aldo_ket_red"/>
    <property type="match status" value="1"/>
</dbReference>
<name>A0A6J2Y4G1_SITOR</name>
<keyword evidence="2" id="KW-0521">NADP</keyword>
<accession>A0A6J2Y4G1</accession>
<evidence type="ECO:0000256" key="1">
    <source>
        <dbReference type="ARBA" id="ARBA00007905"/>
    </source>
</evidence>
<dbReference type="GeneID" id="115883883"/>
<dbReference type="KEGG" id="soy:115883883"/>
<evidence type="ECO:0000256" key="3">
    <source>
        <dbReference type="ARBA" id="ARBA00023002"/>
    </source>
</evidence>
<feature type="binding site" evidence="5">
    <location>
        <position position="109"/>
    </location>
    <ligand>
        <name>substrate</name>
    </ligand>
</feature>
<dbReference type="AlphaFoldDB" id="A0A6J2Y4G1"/>
<dbReference type="PANTHER" id="PTHR43827">
    <property type="entry name" value="2,5-DIKETO-D-GLUCONIC ACID REDUCTASE"/>
    <property type="match status" value="1"/>
</dbReference>
<feature type="active site" description="Proton donor" evidence="4">
    <location>
        <position position="48"/>
    </location>
</feature>
<dbReference type="PRINTS" id="PR00069">
    <property type="entry name" value="ALDKETRDTASE"/>
</dbReference>
<dbReference type="RefSeq" id="XP_030758166.1">
    <property type="nucleotide sequence ID" value="XM_030902306.1"/>
</dbReference>
<evidence type="ECO:0000256" key="6">
    <source>
        <dbReference type="PIRSR" id="PIRSR000097-3"/>
    </source>
</evidence>
<keyword evidence="8" id="KW-1185">Reference proteome</keyword>
<dbReference type="InterPro" id="IPR023210">
    <property type="entry name" value="NADP_OxRdtase_dom"/>
</dbReference>
<protein>
    <submittedName>
        <fullName evidence="9">Uncharacterized protein LOC115883883</fullName>
    </submittedName>
</protein>
<evidence type="ECO:0000313" key="9">
    <source>
        <dbReference type="RefSeq" id="XP_030758166.1"/>
    </source>
</evidence>
<feature type="site" description="Lowers pKa of active site Tyr" evidence="6">
    <location>
        <position position="77"/>
    </location>
</feature>
<evidence type="ECO:0000259" key="7">
    <source>
        <dbReference type="Pfam" id="PF00248"/>
    </source>
</evidence>
<evidence type="ECO:0000256" key="5">
    <source>
        <dbReference type="PIRSR" id="PIRSR000097-2"/>
    </source>
</evidence>
<dbReference type="PANTHER" id="PTHR43827:SF3">
    <property type="entry name" value="NADP-DEPENDENT OXIDOREDUCTASE DOMAIN-CONTAINING PROTEIN"/>
    <property type="match status" value="1"/>
</dbReference>
<dbReference type="FunFam" id="3.20.20.100:FF:000002">
    <property type="entry name" value="2,5-diketo-D-gluconic acid reductase A"/>
    <property type="match status" value="1"/>
</dbReference>
<dbReference type="PIRSF" id="PIRSF000097">
    <property type="entry name" value="AKR"/>
    <property type="match status" value="1"/>
</dbReference>
<dbReference type="InParanoid" id="A0A6J2Y4G1"/>
<evidence type="ECO:0000313" key="8">
    <source>
        <dbReference type="Proteomes" id="UP000504635"/>
    </source>
</evidence>
<dbReference type="Proteomes" id="UP000504635">
    <property type="component" value="Unplaced"/>
</dbReference>
<dbReference type="Gene3D" id="3.20.20.100">
    <property type="entry name" value="NADP-dependent oxidoreductase domain"/>
    <property type="match status" value="1"/>
</dbReference>
<keyword evidence="3" id="KW-0560">Oxidoreductase</keyword>
<organism evidence="8 9">
    <name type="scientific">Sitophilus oryzae</name>
    <name type="common">Rice weevil</name>
    <name type="synonym">Curculio oryzae</name>
    <dbReference type="NCBI Taxonomy" id="7048"/>
    <lineage>
        <taxon>Eukaryota</taxon>
        <taxon>Metazoa</taxon>
        <taxon>Ecdysozoa</taxon>
        <taxon>Arthropoda</taxon>
        <taxon>Hexapoda</taxon>
        <taxon>Insecta</taxon>
        <taxon>Pterygota</taxon>
        <taxon>Neoptera</taxon>
        <taxon>Endopterygota</taxon>
        <taxon>Coleoptera</taxon>
        <taxon>Polyphaga</taxon>
        <taxon>Cucujiformia</taxon>
        <taxon>Curculionidae</taxon>
        <taxon>Dryophthorinae</taxon>
        <taxon>Sitophilus</taxon>
    </lineage>
</organism>
<dbReference type="PROSITE" id="PS00798">
    <property type="entry name" value="ALDOKETO_REDUCTASE_1"/>
    <property type="match status" value="1"/>
</dbReference>
<dbReference type="InterPro" id="IPR020471">
    <property type="entry name" value="AKR"/>
</dbReference>
<dbReference type="InterPro" id="IPR018170">
    <property type="entry name" value="Aldo/ket_reductase_CS"/>
</dbReference>
<dbReference type="OrthoDB" id="416253at2759"/>
<proteinExistence type="inferred from homology"/>
<sequence length="283" mass="32465">MSFRLNTGHNIPLVGFGTYTINGNKQTKLIMDQALSVGYRLFDTAKMYSNEAEIGKALKDLLPKHNLTRKDVFITTKLYPSDQGDVAYDAFQESLKKLDCEYIDLFLIHWPGTWSQGTEKPSKLRDRSWQLMAKAYQEGLVKNIGVSNYTVKHLKELLANDHGVKPTVNQIEWHPYYHPQDVYDFCKEQNILLQAYMPLGSGSKHLLNDKVVSNVAKELGKTNAQILLKWSVQQGVGVIPRTISEQHMKENFDLNFTIPDKHMQMLSNMNKTVKYDWDPETVP</sequence>
<dbReference type="PROSITE" id="PS00062">
    <property type="entry name" value="ALDOKETO_REDUCTASE_2"/>
    <property type="match status" value="1"/>
</dbReference>
<feature type="domain" description="NADP-dependent oxidoreductase" evidence="7">
    <location>
        <begin position="14"/>
        <end position="269"/>
    </location>
</feature>
<dbReference type="GO" id="GO:0016616">
    <property type="term" value="F:oxidoreductase activity, acting on the CH-OH group of donors, NAD or NADP as acceptor"/>
    <property type="evidence" value="ECO:0007669"/>
    <property type="project" value="UniProtKB-ARBA"/>
</dbReference>
<reference evidence="9" key="1">
    <citation type="submission" date="2025-08" db="UniProtKB">
        <authorList>
            <consortium name="RefSeq"/>
        </authorList>
    </citation>
    <scope>IDENTIFICATION</scope>
    <source>
        <tissue evidence="9">Gonads</tissue>
    </source>
</reference>